<dbReference type="OrthoDB" id="10001638at2759"/>
<keyword evidence="1" id="KW-0472">Membrane</keyword>
<keyword evidence="4" id="KW-1185">Reference proteome</keyword>
<comment type="caution">
    <text evidence="2">The sequence shown here is derived from an EMBL/GenBank/DDBJ whole genome shotgun (WGS) entry which is preliminary data.</text>
</comment>
<dbReference type="EMBL" id="CAJNOJ010000119">
    <property type="protein sequence ID" value="CAF1151161.1"/>
    <property type="molecule type" value="Genomic_DNA"/>
</dbReference>
<dbReference type="EMBL" id="CAJNOR010000031">
    <property type="protein sequence ID" value="CAF0763657.1"/>
    <property type="molecule type" value="Genomic_DNA"/>
</dbReference>
<evidence type="ECO:0000256" key="1">
    <source>
        <dbReference type="SAM" id="Phobius"/>
    </source>
</evidence>
<keyword evidence="1" id="KW-1133">Transmembrane helix</keyword>
<dbReference type="Proteomes" id="UP000663852">
    <property type="component" value="Unassembled WGS sequence"/>
</dbReference>
<feature type="transmembrane region" description="Helical" evidence="1">
    <location>
        <begin position="155"/>
        <end position="178"/>
    </location>
</feature>
<protein>
    <recommendedName>
        <fullName evidence="5">MARVEL domain-containing protein</fullName>
    </recommendedName>
</protein>
<feature type="transmembrane region" description="Helical" evidence="1">
    <location>
        <begin position="7"/>
        <end position="36"/>
    </location>
</feature>
<name>A0A813Q8L0_ADIRI</name>
<evidence type="ECO:0000313" key="4">
    <source>
        <dbReference type="Proteomes" id="UP000663828"/>
    </source>
</evidence>
<evidence type="ECO:0000313" key="3">
    <source>
        <dbReference type="EMBL" id="CAF1151161.1"/>
    </source>
</evidence>
<gene>
    <name evidence="3" type="ORF">EDS130_LOCUS22619</name>
    <name evidence="2" type="ORF">XAT740_LOCUS1075</name>
</gene>
<evidence type="ECO:0000313" key="2">
    <source>
        <dbReference type="EMBL" id="CAF0763657.1"/>
    </source>
</evidence>
<organism evidence="2 4">
    <name type="scientific">Adineta ricciae</name>
    <name type="common">Rotifer</name>
    <dbReference type="NCBI Taxonomy" id="249248"/>
    <lineage>
        <taxon>Eukaryota</taxon>
        <taxon>Metazoa</taxon>
        <taxon>Spiralia</taxon>
        <taxon>Gnathifera</taxon>
        <taxon>Rotifera</taxon>
        <taxon>Eurotatoria</taxon>
        <taxon>Bdelloidea</taxon>
        <taxon>Adinetida</taxon>
        <taxon>Adinetidae</taxon>
        <taxon>Adineta</taxon>
    </lineage>
</organism>
<proteinExistence type="predicted"/>
<accession>A0A813Q8L0</accession>
<dbReference type="AlphaFoldDB" id="A0A813Q8L0"/>
<keyword evidence="1" id="KW-0812">Transmembrane</keyword>
<evidence type="ECO:0008006" key="5">
    <source>
        <dbReference type="Google" id="ProtNLM"/>
    </source>
</evidence>
<feature type="transmembrane region" description="Helical" evidence="1">
    <location>
        <begin position="72"/>
        <end position="92"/>
    </location>
</feature>
<feature type="transmembrane region" description="Helical" evidence="1">
    <location>
        <begin position="104"/>
        <end position="124"/>
    </location>
</feature>
<sequence length="189" mass="20791">MVDKSYIVSLLGCANLIELTLLTGGFIAVCVASTGYGQLVDSSSNLSQTNNADLTIFYDINVYTIKQADQGILITIFLLTFCSLFAHIIFAFRYRYSWHRLSTVVAVLCVIYAFAILVISILVACWEDKMRKRLTNSYVTNSILSTSNPSIKPQIGSAAAAATFGFAACLAYLAEALIRFRRLADKIQT</sequence>
<reference evidence="2" key="1">
    <citation type="submission" date="2021-02" db="EMBL/GenBank/DDBJ databases">
        <authorList>
            <person name="Nowell W R."/>
        </authorList>
    </citation>
    <scope>NUCLEOTIDE SEQUENCE</scope>
</reference>
<dbReference type="Proteomes" id="UP000663828">
    <property type="component" value="Unassembled WGS sequence"/>
</dbReference>